<keyword evidence="1" id="KW-0560">Oxidoreductase</keyword>
<comment type="caution">
    <text evidence="1">The sequence shown here is derived from an EMBL/GenBank/DDBJ whole genome shotgun (WGS) entry which is preliminary data.</text>
</comment>
<accession>A0AAW7XDB5</accession>
<reference evidence="1" key="1">
    <citation type="submission" date="2023-07" db="EMBL/GenBank/DDBJ databases">
        <title>Genome content predicts the carbon catabolic preferences of heterotrophic bacteria.</title>
        <authorList>
            <person name="Gralka M."/>
        </authorList>
    </citation>
    <scope>NUCLEOTIDE SEQUENCE</scope>
    <source>
        <strain evidence="1">I3M17_2</strain>
    </source>
</reference>
<sequence length="66" mass="7122">NETNTGLCNDCCLPIASGQALLEQIRIVRATLDVYKVKLGSLSVFPATKDVIVCIDLSYVDTLPPL</sequence>
<organism evidence="1 2">
    <name type="scientific">Saccharophagus degradans</name>
    <dbReference type="NCBI Taxonomy" id="86304"/>
    <lineage>
        <taxon>Bacteria</taxon>
        <taxon>Pseudomonadati</taxon>
        <taxon>Pseudomonadota</taxon>
        <taxon>Gammaproteobacteria</taxon>
        <taxon>Cellvibrionales</taxon>
        <taxon>Cellvibrionaceae</taxon>
        <taxon>Saccharophagus</taxon>
    </lineage>
</organism>
<feature type="non-terminal residue" evidence="1">
    <location>
        <position position="1"/>
    </location>
</feature>
<dbReference type="AlphaFoldDB" id="A0AAW7XDB5"/>
<proteinExistence type="predicted"/>
<dbReference type="EMBL" id="JAUOPB010000400">
    <property type="protein sequence ID" value="MDO6425195.1"/>
    <property type="molecule type" value="Genomic_DNA"/>
</dbReference>
<keyword evidence="1" id="KW-0223">Dioxygenase</keyword>
<dbReference type="Proteomes" id="UP001169760">
    <property type="component" value="Unassembled WGS sequence"/>
</dbReference>
<evidence type="ECO:0000313" key="2">
    <source>
        <dbReference type="Proteomes" id="UP001169760"/>
    </source>
</evidence>
<name>A0AAW7XDB5_9GAMM</name>
<dbReference type="GO" id="GO:0051213">
    <property type="term" value="F:dioxygenase activity"/>
    <property type="evidence" value="ECO:0007669"/>
    <property type="project" value="UniProtKB-KW"/>
</dbReference>
<protein>
    <submittedName>
        <fullName evidence="1">2-nitropropane dioxygenase</fullName>
    </submittedName>
</protein>
<gene>
    <name evidence="1" type="ORF">Q4521_22145</name>
</gene>
<evidence type="ECO:0000313" key="1">
    <source>
        <dbReference type="EMBL" id="MDO6425195.1"/>
    </source>
</evidence>